<gene>
    <name evidence="1" type="ORF">ERS008207_01690</name>
</gene>
<sequence length="34" mass="4111">MPFHNDAAQFFQIAVDVFDFIRQLFNFGFEQIEQ</sequence>
<organism evidence="1 2">
    <name type="scientific">Salmonella enterica subsp. enterica serovar Bovismorbificans</name>
    <dbReference type="NCBI Taxonomy" id="58097"/>
    <lineage>
        <taxon>Bacteria</taxon>
        <taxon>Pseudomonadati</taxon>
        <taxon>Pseudomonadota</taxon>
        <taxon>Gammaproteobacteria</taxon>
        <taxon>Enterobacterales</taxon>
        <taxon>Enterobacteriaceae</taxon>
        <taxon>Salmonella</taxon>
    </lineage>
</organism>
<proteinExistence type="predicted"/>
<reference evidence="1 2" key="1">
    <citation type="submission" date="2015-03" db="EMBL/GenBank/DDBJ databases">
        <authorList>
            <consortium name="Pathogen Informatics"/>
        </authorList>
    </citation>
    <scope>NUCLEOTIDE SEQUENCE [LARGE SCALE GENOMIC DNA]</scope>
    <source>
        <strain evidence="1 2">D4891</strain>
    </source>
</reference>
<evidence type="ECO:0000313" key="1">
    <source>
        <dbReference type="EMBL" id="CNU04930.1"/>
    </source>
</evidence>
<dbReference type="AlphaFoldDB" id="A0A655CB23"/>
<protein>
    <submittedName>
        <fullName evidence="1">Uncharacterized protein</fullName>
    </submittedName>
</protein>
<evidence type="ECO:0000313" key="2">
    <source>
        <dbReference type="Proteomes" id="UP000042394"/>
    </source>
</evidence>
<dbReference type="EMBL" id="CQPD01000014">
    <property type="protein sequence ID" value="CNU04930.1"/>
    <property type="molecule type" value="Genomic_DNA"/>
</dbReference>
<name>A0A655CB23_SALET</name>
<accession>A0A655CB23</accession>
<dbReference type="Proteomes" id="UP000042394">
    <property type="component" value="Unassembled WGS sequence"/>
</dbReference>